<feature type="region of interest" description="Disordered" evidence="1">
    <location>
        <begin position="1"/>
        <end position="38"/>
    </location>
</feature>
<evidence type="ECO:0000256" key="1">
    <source>
        <dbReference type="SAM" id="MobiDB-lite"/>
    </source>
</evidence>
<organism evidence="2 3">
    <name type="scientific">Actinidia rufa</name>
    <dbReference type="NCBI Taxonomy" id="165716"/>
    <lineage>
        <taxon>Eukaryota</taxon>
        <taxon>Viridiplantae</taxon>
        <taxon>Streptophyta</taxon>
        <taxon>Embryophyta</taxon>
        <taxon>Tracheophyta</taxon>
        <taxon>Spermatophyta</taxon>
        <taxon>Magnoliopsida</taxon>
        <taxon>eudicotyledons</taxon>
        <taxon>Gunneridae</taxon>
        <taxon>Pentapetalae</taxon>
        <taxon>asterids</taxon>
        <taxon>Ericales</taxon>
        <taxon>Actinidiaceae</taxon>
        <taxon>Actinidia</taxon>
    </lineage>
</organism>
<name>A0A7J0GEN0_9ERIC</name>
<gene>
    <name evidence="2" type="ORF">Acr_20g0009900</name>
</gene>
<reference evidence="2 3" key="1">
    <citation type="submission" date="2019-07" db="EMBL/GenBank/DDBJ databases">
        <title>De Novo Assembly of kiwifruit Actinidia rufa.</title>
        <authorList>
            <person name="Sugita-Konishi S."/>
            <person name="Sato K."/>
            <person name="Mori E."/>
            <person name="Abe Y."/>
            <person name="Kisaki G."/>
            <person name="Hamano K."/>
            <person name="Suezawa K."/>
            <person name="Otani M."/>
            <person name="Fukuda T."/>
            <person name="Manabe T."/>
            <person name="Gomi K."/>
            <person name="Tabuchi M."/>
            <person name="Akimitsu K."/>
            <person name="Kataoka I."/>
        </authorList>
    </citation>
    <scope>NUCLEOTIDE SEQUENCE [LARGE SCALE GENOMIC DNA]</scope>
    <source>
        <strain evidence="3">cv. Fuchu</strain>
    </source>
</reference>
<feature type="compositionally biased region" description="Low complexity" evidence="1">
    <location>
        <begin position="55"/>
        <end position="70"/>
    </location>
</feature>
<evidence type="ECO:0000313" key="3">
    <source>
        <dbReference type="Proteomes" id="UP000585474"/>
    </source>
</evidence>
<proteinExistence type="predicted"/>
<dbReference type="Proteomes" id="UP000585474">
    <property type="component" value="Unassembled WGS sequence"/>
</dbReference>
<sequence length="133" mass="14398">MPIEKYSPTLDIADMPLPANSPEVSGFPPPPTTSSLPSLIPPAPLVYFRHRAASPIPSSSSVAPSSNSANPDPPASRYLTHSRHPPFDFDWPPTWFDRLRFVPDEVDCSSRGPTGLQFGSTGLDLVRMASDLV</sequence>
<comment type="caution">
    <text evidence="2">The sequence shown here is derived from an EMBL/GenBank/DDBJ whole genome shotgun (WGS) entry which is preliminary data.</text>
</comment>
<evidence type="ECO:0000313" key="2">
    <source>
        <dbReference type="EMBL" id="GFZ09182.1"/>
    </source>
</evidence>
<keyword evidence="3" id="KW-1185">Reference proteome</keyword>
<accession>A0A7J0GEN0</accession>
<dbReference type="AlphaFoldDB" id="A0A7J0GEN0"/>
<protein>
    <submittedName>
        <fullName evidence="2">Uncharacterized protein</fullName>
    </submittedName>
</protein>
<dbReference type="EMBL" id="BJWL01000020">
    <property type="protein sequence ID" value="GFZ09182.1"/>
    <property type="molecule type" value="Genomic_DNA"/>
</dbReference>
<feature type="region of interest" description="Disordered" evidence="1">
    <location>
        <begin position="55"/>
        <end position="84"/>
    </location>
</feature>